<dbReference type="Proteomes" id="UP000054350">
    <property type="component" value="Unassembled WGS sequence"/>
</dbReference>
<keyword evidence="13" id="KW-1185">Reference proteome</keyword>
<feature type="region of interest" description="Disordered" evidence="10">
    <location>
        <begin position="261"/>
        <end position="283"/>
    </location>
</feature>
<feature type="region of interest" description="Disordered" evidence="10">
    <location>
        <begin position="449"/>
        <end position="496"/>
    </location>
</feature>
<dbReference type="OMA" id="SCACHID"/>
<accession>A0A0L0T416</accession>
<evidence type="ECO:0000256" key="2">
    <source>
        <dbReference type="ARBA" id="ARBA00010883"/>
    </source>
</evidence>
<dbReference type="OrthoDB" id="289314at2759"/>
<keyword evidence="6" id="KW-0072">Autophagy</keyword>
<proteinExistence type="inferred from homology"/>
<dbReference type="PANTHER" id="PTHR46979">
    <property type="entry name" value="SORTING NEXIN-41"/>
    <property type="match status" value="1"/>
</dbReference>
<evidence type="ECO:0000259" key="11">
    <source>
        <dbReference type="PROSITE" id="PS50195"/>
    </source>
</evidence>
<dbReference type="VEuPathDB" id="FungiDB:AMAG_14038"/>
<dbReference type="GO" id="GO:0005829">
    <property type="term" value="C:cytosol"/>
    <property type="evidence" value="ECO:0007669"/>
    <property type="project" value="GOC"/>
</dbReference>
<dbReference type="SUPFAM" id="SSF64268">
    <property type="entry name" value="PX domain"/>
    <property type="match status" value="1"/>
</dbReference>
<evidence type="ECO:0000256" key="8">
    <source>
        <dbReference type="ARBA" id="ARBA00023136"/>
    </source>
</evidence>
<evidence type="ECO:0000256" key="9">
    <source>
        <dbReference type="SAM" id="Coils"/>
    </source>
</evidence>
<organism evidence="12 13">
    <name type="scientific">Allomyces macrogynus (strain ATCC 38327)</name>
    <name type="common">Allomyces javanicus var. macrogynus</name>
    <dbReference type="NCBI Taxonomy" id="578462"/>
    <lineage>
        <taxon>Eukaryota</taxon>
        <taxon>Fungi</taxon>
        <taxon>Fungi incertae sedis</taxon>
        <taxon>Blastocladiomycota</taxon>
        <taxon>Blastocladiomycetes</taxon>
        <taxon>Blastocladiales</taxon>
        <taxon>Blastocladiaceae</taxon>
        <taxon>Allomyces</taxon>
    </lineage>
</organism>
<evidence type="ECO:0000256" key="1">
    <source>
        <dbReference type="ARBA" id="ARBA00004481"/>
    </source>
</evidence>
<feature type="compositionally biased region" description="Polar residues" evidence="10">
    <location>
        <begin position="57"/>
        <end position="71"/>
    </location>
</feature>
<evidence type="ECO:0000313" key="13">
    <source>
        <dbReference type="Proteomes" id="UP000054350"/>
    </source>
</evidence>
<sequence length="618" mass="67523">MEAIAIPELAPRHHTDHANPGRHVAEHAAHAPATTNQTTPVTAAATADNAVRESRPDSSLSQGPSDPDLSTASASWAADGAPPPPGDPTLQTDPNVVHAPDPRFMEATVTLPCCSVATVLDALRHDLITAGEPYSGRLVRILDAQKVTDGAGFAFTAYLIRYGDTEIRRRYSDFYSLRKCLLRMYPALLIPPIPEKHSFANYATQPASAKDDPVIIARRQRRLQGFLNRLAWHPTLGADHLVHGFLSATVSWNDTLRSAKVTTMPSSPSKSSKSAHASTSAPAAALARPRTLMPLDNAHQLRPDPRFVDVQVFTDKFAHQIASVARHHGRLVRRYVELHREYAELASVYCTLSLEDDAAPAVAAAMERIGLALDTMTATTLQLSHQLDEKVDESLFEYGQYAHDIKTILKFHHEQYSALSHAAAALQNKRAQLEQLERADEAANRIAAALSTPEDSAPLSPTPTRALSPTRDGAVPLPSAVDQPPPPSPAPPPRGLLGTLSALLAALLGQRDSPTTARVHQLAQARELLAQLEDQTGARAHEAQHASHTILLELNWFQRQKVRDLKALLVHMATIHAQYARKNLAVWKHAKDEICKIPLPDQEDQDQNQKNKLNQDDS</sequence>
<dbReference type="STRING" id="578462.A0A0L0T416"/>
<keyword evidence="9" id="KW-0175">Coiled coil</keyword>
<dbReference type="PROSITE" id="PS50195">
    <property type="entry name" value="PX"/>
    <property type="match status" value="1"/>
</dbReference>
<feature type="region of interest" description="Disordered" evidence="10">
    <location>
        <begin position="1"/>
        <end position="99"/>
    </location>
</feature>
<feature type="compositionally biased region" description="Low complexity" evidence="10">
    <location>
        <begin position="264"/>
        <end position="283"/>
    </location>
</feature>
<feature type="coiled-coil region" evidence="9">
    <location>
        <begin position="416"/>
        <end position="446"/>
    </location>
</feature>
<evidence type="ECO:0000256" key="6">
    <source>
        <dbReference type="ARBA" id="ARBA00023006"/>
    </source>
</evidence>
<dbReference type="InterPro" id="IPR051079">
    <property type="entry name" value="Sorting_Nexin_Autophagy"/>
</dbReference>
<dbReference type="GO" id="GO:0010008">
    <property type="term" value="C:endosome membrane"/>
    <property type="evidence" value="ECO:0007669"/>
    <property type="project" value="UniProtKB-SubCell"/>
</dbReference>
<name>A0A0L0T416_ALLM3</name>
<dbReference type="Pfam" id="PF00787">
    <property type="entry name" value="PX"/>
    <property type="match status" value="1"/>
</dbReference>
<feature type="region of interest" description="Disordered" evidence="10">
    <location>
        <begin position="598"/>
        <end position="618"/>
    </location>
</feature>
<reference evidence="12 13" key="1">
    <citation type="submission" date="2009-11" db="EMBL/GenBank/DDBJ databases">
        <title>Annotation of Allomyces macrogynus ATCC 38327.</title>
        <authorList>
            <consortium name="The Broad Institute Genome Sequencing Platform"/>
            <person name="Russ C."/>
            <person name="Cuomo C."/>
            <person name="Burger G."/>
            <person name="Gray M.W."/>
            <person name="Holland P.W.H."/>
            <person name="King N."/>
            <person name="Lang F.B.F."/>
            <person name="Roger A.J."/>
            <person name="Ruiz-Trillo I."/>
            <person name="Young S.K."/>
            <person name="Zeng Q."/>
            <person name="Gargeya S."/>
            <person name="Fitzgerald M."/>
            <person name="Haas B."/>
            <person name="Abouelleil A."/>
            <person name="Alvarado L."/>
            <person name="Arachchi H.M."/>
            <person name="Berlin A."/>
            <person name="Chapman S.B."/>
            <person name="Gearin G."/>
            <person name="Goldberg J."/>
            <person name="Griggs A."/>
            <person name="Gujja S."/>
            <person name="Hansen M."/>
            <person name="Heiman D."/>
            <person name="Howarth C."/>
            <person name="Larimer J."/>
            <person name="Lui A."/>
            <person name="MacDonald P.J.P."/>
            <person name="McCowen C."/>
            <person name="Montmayeur A."/>
            <person name="Murphy C."/>
            <person name="Neiman D."/>
            <person name="Pearson M."/>
            <person name="Priest M."/>
            <person name="Roberts A."/>
            <person name="Saif S."/>
            <person name="Shea T."/>
            <person name="Sisk P."/>
            <person name="Stolte C."/>
            <person name="Sykes S."/>
            <person name="Wortman J."/>
            <person name="Nusbaum C."/>
            <person name="Birren B."/>
        </authorList>
    </citation>
    <scope>NUCLEOTIDE SEQUENCE [LARGE SCALE GENOMIC DNA]</scope>
    <source>
        <strain evidence="12 13">ATCC 38327</strain>
    </source>
</reference>
<feature type="compositionally biased region" description="Basic and acidic residues" evidence="10">
    <location>
        <begin position="607"/>
        <end position="618"/>
    </location>
</feature>
<feature type="compositionally biased region" description="Pro residues" evidence="10">
    <location>
        <begin position="483"/>
        <end position="494"/>
    </location>
</feature>
<evidence type="ECO:0000256" key="10">
    <source>
        <dbReference type="SAM" id="MobiDB-lite"/>
    </source>
</evidence>
<keyword evidence="8" id="KW-0472">Membrane</keyword>
<dbReference type="InterPro" id="IPR036871">
    <property type="entry name" value="PX_dom_sf"/>
</dbReference>
<comment type="subcellular location">
    <subcellularLocation>
        <location evidence="1">Endosome membrane</location>
        <topology evidence="1">Peripheral membrane protein</topology>
    </subcellularLocation>
</comment>
<dbReference type="InterPro" id="IPR044106">
    <property type="entry name" value="PX_Snx41/Atg20"/>
</dbReference>
<dbReference type="GO" id="GO:0035091">
    <property type="term" value="F:phosphatidylinositol binding"/>
    <property type="evidence" value="ECO:0007669"/>
    <property type="project" value="InterPro"/>
</dbReference>
<dbReference type="GO" id="GO:0015031">
    <property type="term" value="P:protein transport"/>
    <property type="evidence" value="ECO:0007669"/>
    <property type="project" value="UniProtKB-KW"/>
</dbReference>
<evidence type="ECO:0000313" key="12">
    <source>
        <dbReference type="EMBL" id="KNE69467.1"/>
    </source>
</evidence>
<dbReference type="InterPro" id="IPR001683">
    <property type="entry name" value="PX_dom"/>
</dbReference>
<dbReference type="InterPro" id="IPR027267">
    <property type="entry name" value="AH/BAR_dom_sf"/>
</dbReference>
<gene>
    <name evidence="12" type="ORF">AMAG_14038</name>
</gene>
<dbReference type="GO" id="GO:0006914">
    <property type="term" value="P:autophagy"/>
    <property type="evidence" value="ECO:0007669"/>
    <property type="project" value="UniProtKB-KW"/>
</dbReference>
<evidence type="ECO:0000256" key="3">
    <source>
        <dbReference type="ARBA" id="ARBA00022448"/>
    </source>
</evidence>
<dbReference type="CDD" id="cd06867">
    <property type="entry name" value="PX_SNX41_42"/>
    <property type="match status" value="1"/>
</dbReference>
<dbReference type="Gene3D" id="1.20.1270.60">
    <property type="entry name" value="Arfaptin homology (AH) domain/BAR domain"/>
    <property type="match status" value="2"/>
</dbReference>
<dbReference type="PANTHER" id="PTHR46979:SF2">
    <property type="entry name" value="SORTING NEXIN-41"/>
    <property type="match status" value="1"/>
</dbReference>
<keyword evidence="5" id="KW-0653">Protein transport</keyword>
<dbReference type="GO" id="GO:0042147">
    <property type="term" value="P:retrograde transport, endosome to Golgi"/>
    <property type="evidence" value="ECO:0007669"/>
    <property type="project" value="InterPro"/>
</dbReference>
<dbReference type="Gene3D" id="3.30.1520.10">
    <property type="entry name" value="Phox-like domain"/>
    <property type="match status" value="1"/>
</dbReference>
<evidence type="ECO:0000256" key="4">
    <source>
        <dbReference type="ARBA" id="ARBA00022753"/>
    </source>
</evidence>
<feature type="compositionally biased region" description="Basic and acidic residues" evidence="10">
    <location>
        <begin position="10"/>
        <end position="29"/>
    </location>
</feature>
<dbReference type="SMART" id="SM00312">
    <property type="entry name" value="PX"/>
    <property type="match status" value="1"/>
</dbReference>
<evidence type="ECO:0000256" key="7">
    <source>
        <dbReference type="ARBA" id="ARBA00023121"/>
    </source>
</evidence>
<feature type="domain" description="PX" evidence="11">
    <location>
        <begin position="134"/>
        <end position="253"/>
    </location>
</feature>
<dbReference type="EMBL" id="GG745361">
    <property type="protein sequence ID" value="KNE69467.1"/>
    <property type="molecule type" value="Genomic_DNA"/>
</dbReference>
<keyword evidence="3" id="KW-0813">Transport</keyword>
<protein>
    <recommendedName>
        <fullName evidence="11">PX domain-containing protein</fullName>
    </recommendedName>
</protein>
<reference evidence="13" key="2">
    <citation type="submission" date="2009-11" db="EMBL/GenBank/DDBJ databases">
        <title>The Genome Sequence of Allomyces macrogynus strain ATCC 38327.</title>
        <authorList>
            <consortium name="The Broad Institute Genome Sequencing Platform"/>
            <person name="Russ C."/>
            <person name="Cuomo C."/>
            <person name="Shea T."/>
            <person name="Young S.K."/>
            <person name="Zeng Q."/>
            <person name="Koehrsen M."/>
            <person name="Haas B."/>
            <person name="Borodovsky M."/>
            <person name="Guigo R."/>
            <person name="Alvarado L."/>
            <person name="Berlin A."/>
            <person name="Borenstein D."/>
            <person name="Chen Z."/>
            <person name="Engels R."/>
            <person name="Freedman E."/>
            <person name="Gellesch M."/>
            <person name="Goldberg J."/>
            <person name="Griggs A."/>
            <person name="Gujja S."/>
            <person name="Heiman D."/>
            <person name="Hepburn T."/>
            <person name="Howarth C."/>
            <person name="Jen D."/>
            <person name="Larson L."/>
            <person name="Lewis B."/>
            <person name="Mehta T."/>
            <person name="Park D."/>
            <person name="Pearson M."/>
            <person name="Roberts A."/>
            <person name="Saif S."/>
            <person name="Shenoy N."/>
            <person name="Sisk P."/>
            <person name="Stolte C."/>
            <person name="Sykes S."/>
            <person name="Walk T."/>
            <person name="White J."/>
            <person name="Yandava C."/>
            <person name="Burger G."/>
            <person name="Gray M.W."/>
            <person name="Holland P.W.H."/>
            <person name="King N."/>
            <person name="Lang F.B.F."/>
            <person name="Roger A.J."/>
            <person name="Ruiz-Trillo I."/>
            <person name="Lander E."/>
            <person name="Nusbaum C."/>
        </authorList>
    </citation>
    <scope>NUCLEOTIDE SEQUENCE [LARGE SCALE GENOMIC DNA]</scope>
    <source>
        <strain evidence="13">ATCC 38327</strain>
    </source>
</reference>
<evidence type="ECO:0000256" key="5">
    <source>
        <dbReference type="ARBA" id="ARBA00022927"/>
    </source>
</evidence>
<dbReference type="AlphaFoldDB" id="A0A0L0T416"/>
<comment type="similarity">
    <text evidence="2">Belongs to the sorting nexin family.</text>
</comment>
<dbReference type="eggNOG" id="KOG2273">
    <property type="taxonomic scope" value="Eukaryota"/>
</dbReference>
<keyword evidence="4" id="KW-0967">Endosome</keyword>
<keyword evidence="7" id="KW-0446">Lipid-binding</keyword>